<reference evidence="7 8" key="1">
    <citation type="submission" date="2015-07" db="EMBL/GenBank/DDBJ databases">
        <title>Complete genome sequence of Mycobacterium goodii X7B, a facultative thermophilic biodesulfurizing bacterium.</title>
        <authorList>
            <person name="Yu B."/>
            <person name="Li F."/>
            <person name="Xu P."/>
        </authorList>
    </citation>
    <scope>NUCLEOTIDE SEQUENCE [LARGE SCALE GENOMIC DNA]</scope>
    <source>
        <strain evidence="7 8">X7B</strain>
    </source>
</reference>
<dbReference type="PATRIC" id="fig|134601.6.peg.4581"/>
<dbReference type="InterPro" id="IPR006656">
    <property type="entry name" value="Mopterin_OxRdtase"/>
</dbReference>
<dbReference type="Proteomes" id="UP000062255">
    <property type="component" value="Chromosome"/>
</dbReference>
<keyword evidence="1" id="KW-0004">4Fe-4S</keyword>
<dbReference type="OrthoDB" id="7376058at2"/>
<name>A0A0K0X9T4_MYCGD</name>
<dbReference type="STRING" id="134601.AFA91_22205"/>
<dbReference type="InterPro" id="IPR009010">
    <property type="entry name" value="Asp_de-COase-like_dom_sf"/>
</dbReference>
<dbReference type="GO" id="GO:0046872">
    <property type="term" value="F:metal ion binding"/>
    <property type="evidence" value="ECO:0007669"/>
    <property type="project" value="UniProtKB-KW"/>
</dbReference>
<dbReference type="Pfam" id="PF00384">
    <property type="entry name" value="Molybdopterin"/>
    <property type="match status" value="1"/>
</dbReference>
<dbReference type="PANTHER" id="PTHR43105:SF9">
    <property type="entry name" value="NADPH-FE(3+) OXIDOREDUCTASE SUBUNIT ALPHA"/>
    <property type="match status" value="1"/>
</dbReference>
<dbReference type="KEGG" id="mgo:AFA91_22205"/>
<dbReference type="InterPro" id="IPR050123">
    <property type="entry name" value="Prok_molybdopt-oxidoreductase"/>
</dbReference>
<dbReference type="Gene3D" id="3.40.228.10">
    <property type="entry name" value="Dimethylsulfoxide Reductase, domain 2"/>
    <property type="match status" value="1"/>
</dbReference>
<keyword evidence="4" id="KW-0408">Iron</keyword>
<evidence type="ECO:0000256" key="5">
    <source>
        <dbReference type="ARBA" id="ARBA00023014"/>
    </source>
</evidence>
<dbReference type="PANTHER" id="PTHR43105">
    <property type="entry name" value="RESPIRATORY NITRATE REDUCTASE"/>
    <property type="match status" value="1"/>
</dbReference>
<dbReference type="Pfam" id="PF04879">
    <property type="entry name" value="Molybdop_Fe4S4"/>
    <property type="match status" value="1"/>
</dbReference>
<accession>A0A0K0X9T4</accession>
<dbReference type="SMART" id="SM00926">
    <property type="entry name" value="Molybdop_Fe4S4"/>
    <property type="match status" value="1"/>
</dbReference>
<dbReference type="InterPro" id="IPR006657">
    <property type="entry name" value="MoPterin_dinucl-bd_dom"/>
</dbReference>
<sequence>MTPVTATDTAPVAAPVTATDTAGTEWHHTACILCECNCGIVVQVENRTLAKIRGDKEHPASRGYTCNKALRLDHYQNNADRLTTPMRRRPDGDFEPVDWDTAIAEVADGFRRIAQTHGGERIFYYGGGGQGNHLGGAYSGAFLKALGARYRSNALAQEKTGENWVDAQLYGGHTRGEFEHAEVSVFVGKNPWMSQSFPRARVVLNEIAKDPGRSMIVIDPVLTETAAMADHHLRVHPGTDAWCLAALAAVLVQENLCDERFLAEHVHGADAVRAVLRDVDVADYARRCGVGEDQIRAAARRIGRAASVSVFEDLGVQQAPNSTLCSYLDKLLWILTGNFAKPGGQHLHSSFAPLFGKSGVGRTPVTGAPVIAGLVPSNVVPEEILTDHPDRFRAMIVESSNPAHSVADSTAVRAALQELELLVVIDVAMTETARLAHYILPAATQFEKAEATFFNLEFPRNTFHLRHRLFEPLAGTLPEPEIWARLVRALGVVDDAELRPLRKAAEAGLGEFAAAFFTAVASNPALTKVLPYVLYETLGPTLPDGLAGAAALWGLAHKAAMTYPEAVRRAGHADGNALFEAILANPAGVTFTVHDYSDDFSLIDHPDHKIALEIPKMLDEIRALRDERAPLTTAEFPIVLSAGERRAYTANDIIRDPAWRKRDPDGALRISPHDAEASGLTDGGMARITTAAGTAVARVEISEAMLPGHASLPNGLGLDYRDGERVVAPGVAPNALTSTGWRDPYAGTPWHKHVPARVEAV</sequence>
<dbReference type="Gene3D" id="3.40.50.740">
    <property type="match status" value="1"/>
</dbReference>
<gene>
    <name evidence="7" type="ORF">AFA91_22205</name>
</gene>
<keyword evidence="5" id="KW-0411">Iron-sulfur</keyword>
<organism evidence="7 8">
    <name type="scientific">Mycolicibacterium goodii</name>
    <name type="common">Mycobacterium goodii</name>
    <dbReference type="NCBI Taxonomy" id="134601"/>
    <lineage>
        <taxon>Bacteria</taxon>
        <taxon>Bacillati</taxon>
        <taxon>Actinomycetota</taxon>
        <taxon>Actinomycetes</taxon>
        <taxon>Mycobacteriales</taxon>
        <taxon>Mycobacteriaceae</taxon>
        <taxon>Mycolicibacterium</taxon>
    </lineage>
</organism>
<dbReference type="SUPFAM" id="SSF53706">
    <property type="entry name" value="Formate dehydrogenase/DMSO reductase, domains 1-3"/>
    <property type="match status" value="1"/>
</dbReference>
<dbReference type="Pfam" id="PF01568">
    <property type="entry name" value="Molydop_binding"/>
    <property type="match status" value="1"/>
</dbReference>
<dbReference type="Gene3D" id="2.40.40.20">
    <property type="match status" value="1"/>
</dbReference>
<dbReference type="AlphaFoldDB" id="A0A0K0X9T4"/>
<dbReference type="EMBL" id="CP012150">
    <property type="protein sequence ID" value="AKS34158.1"/>
    <property type="molecule type" value="Genomic_DNA"/>
</dbReference>
<dbReference type="GO" id="GO:0051539">
    <property type="term" value="F:4 iron, 4 sulfur cluster binding"/>
    <property type="evidence" value="ECO:0007669"/>
    <property type="project" value="UniProtKB-KW"/>
</dbReference>
<evidence type="ECO:0000256" key="4">
    <source>
        <dbReference type="ARBA" id="ARBA00023004"/>
    </source>
</evidence>
<dbReference type="RefSeq" id="WP_049746606.1">
    <property type="nucleotide sequence ID" value="NZ_CP012150.1"/>
</dbReference>
<evidence type="ECO:0000259" key="6">
    <source>
        <dbReference type="PROSITE" id="PS51669"/>
    </source>
</evidence>
<evidence type="ECO:0000313" key="8">
    <source>
        <dbReference type="Proteomes" id="UP000062255"/>
    </source>
</evidence>
<evidence type="ECO:0000256" key="3">
    <source>
        <dbReference type="ARBA" id="ARBA00023002"/>
    </source>
</evidence>
<proteinExistence type="predicted"/>
<protein>
    <submittedName>
        <fullName evidence="7">Molybdopterin oxidoreductase</fullName>
    </submittedName>
</protein>
<keyword evidence="2" id="KW-0479">Metal-binding</keyword>
<dbReference type="GO" id="GO:0043546">
    <property type="term" value="F:molybdopterin cofactor binding"/>
    <property type="evidence" value="ECO:0007669"/>
    <property type="project" value="InterPro"/>
</dbReference>
<dbReference type="Gene3D" id="2.20.25.90">
    <property type="entry name" value="ADC-like domains"/>
    <property type="match status" value="1"/>
</dbReference>
<dbReference type="InterPro" id="IPR006963">
    <property type="entry name" value="Mopterin_OxRdtase_4Fe-4S_dom"/>
</dbReference>
<evidence type="ECO:0000313" key="7">
    <source>
        <dbReference type="EMBL" id="AKS34158.1"/>
    </source>
</evidence>
<dbReference type="GO" id="GO:0016491">
    <property type="term" value="F:oxidoreductase activity"/>
    <property type="evidence" value="ECO:0007669"/>
    <property type="project" value="UniProtKB-KW"/>
</dbReference>
<evidence type="ECO:0000256" key="2">
    <source>
        <dbReference type="ARBA" id="ARBA00022723"/>
    </source>
</evidence>
<keyword evidence="3" id="KW-0560">Oxidoreductase</keyword>
<dbReference type="Gene3D" id="3.30.2070.10">
    <property type="entry name" value="Formate dehydrogenase/DMSO reductase"/>
    <property type="match status" value="1"/>
</dbReference>
<evidence type="ECO:0000256" key="1">
    <source>
        <dbReference type="ARBA" id="ARBA00022485"/>
    </source>
</evidence>
<dbReference type="GO" id="GO:0016020">
    <property type="term" value="C:membrane"/>
    <property type="evidence" value="ECO:0007669"/>
    <property type="project" value="TreeGrafter"/>
</dbReference>
<feature type="domain" description="4Fe-4S Mo/W bis-MGD-type" evidence="6">
    <location>
        <begin position="24"/>
        <end position="80"/>
    </location>
</feature>
<dbReference type="PROSITE" id="PS51669">
    <property type="entry name" value="4FE4S_MOW_BIS_MGD"/>
    <property type="match status" value="1"/>
</dbReference>
<dbReference type="SUPFAM" id="SSF50692">
    <property type="entry name" value="ADC-like"/>
    <property type="match status" value="1"/>
</dbReference>